<dbReference type="GO" id="GO:0005829">
    <property type="term" value="C:cytosol"/>
    <property type="evidence" value="ECO:0007669"/>
    <property type="project" value="TreeGrafter"/>
</dbReference>
<sequence>MADDLSESLEKRKCLGADCENDAGSLQCPTCLKLGLKDSYFCSQECFKKNWNDHKAMHKTVQNKNGSNAAPGYFNPFPTYSFTGSVRPVYPLSPRRTLPKSIRRPDWAETGIPKAERRLNRSKIDLLDAKGQEAMRKVCRLAREVLDITAAEVRPGVSTDYLDEVCHRACVERDSYPSPLNYNHFPKSICTSVNEVVCHGIPDFRVLLGGDIINLDVSLYHGGYHADLSETYYVGDRAKADPDSVRVIETTRESLDEAIKTVKPGTLIRDFGNVIEKYAKARNCSVVTTWGGHGINSEFHPPPWIPHYGKSKIAGVCKPGMTFTIEPILTVGKPREVYWPDNWTNVTVDGKRTAQFEHTLLVTETGVEVLTARTENSPGGPVPMPTGSKDTGKVNGA</sequence>
<dbReference type="HOGENOM" id="CLU_015857_2_1_1"/>
<keyword evidence="5 9" id="KW-0863">Zinc-finger</keyword>
<dbReference type="InterPro" id="IPR036005">
    <property type="entry name" value="Creatinase/aminopeptidase-like"/>
</dbReference>
<protein>
    <recommendedName>
        <fullName evidence="10">Methionine aminopeptidase</fullName>
        <ecNumber evidence="10">3.4.11.18</ecNumber>
    </recommendedName>
</protein>
<comment type="cofactor">
    <cofactor evidence="10">
        <name>Co(2+)</name>
        <dbReference type="ChEBI" id="CHEBI:48828"/>
    </cofactor>
    <cofactor evidence="10">
        <name>Zn(2+)</name>
        <dbReference type="ChEBI" id="CHEBI:29105"/>
    </cofactor>
    <cofactor evidence="10">
        <name>Mn(2+)</name>
        <dbReference type="ChEBI" id="CHEBI:29035"/>
    </cofactor>
    <cofactor evidence="10">
        <name>Fe(2+)</name>
        <dbReference type="ChEBI" id="CHEBI:29033"/>
    </cofactor>
    <text evidence="10">Binds 2 divalent metal cations per subunit. Has a high-affinity and a low affinity metal-binding site. The true nature of the physiological cofactor is under debate. The enzyme is active with cobalt, zinc, manganese or divalent iron ions.</text>
</comment>
<keyword evidence="2 8" id="KW-0963">Cytoplasm</keyword>
<dbReference type="InterPro" id="IPR002467">
    <property type="entry name" value="Pept_M24A_MAP1"/>
</dbReference>
<feature type="region of interest" description="Disordered" evidence="11">
    <location>
        <begin position="373"/>
        <end position="397"/>
    </location>
</feature>
<feature type="domain" description="C6H2-type" evidence="12">
    <location>
        <begin position="11"/>
        <end position="65"/>
    </location>
</feature>
<evidence type="ECO:0000259" key="12">
    <source>
        <dbReference type="PROSITE" id="PS52013"/>
    </source>
</evidence>
<comment type="catalytic activity">
    <reaction evidence="8 10">
        <text>Release of N-terminal amino acids, preferentially methionine, from peptides and arylamides.</text>
        <dbReference type="EC" id="3.4.11.18"/>
    </reaction>
</comment>
<dbReference type="Pfam" id="PF15801">
    <property type="entry name" value="zf-C6H2"/>
    <property type="match status" value="1"/>
</dbReference>
<dbReference type="AlphaFoldDB" id="A0A084FZU4"/>
<dbReference type="PRINTS" id="PR00599">
    <property type="entry name" value="MAPEPTIDASE"/>
</dbReference>
<feature type="binding site" evidence="8">
    <location>
        <position position="357"/>
    </location>
    <ligand>
        <name>Zn(2+)</name>
        <dbReference type="ChEBI" id="CHEBI:29105"/>
        <label>3</label>
    </ligand>
</feature>
<dbReference type="SUPFAM" id="SSF55920">
    <property type="entry name" value="Creatinase/aminopeptidase"/>
    <property type="match status" value="1"/>
</dbReference>
<feature type="binding site" evidence="8">
    <location>
        <position position="357"/>
    </location>
    <ligand>
        <name>Zn(2+)</name>
        <dbReference type="ChEBI" id="CHEBI:29105"/>
        <label>4</label>
        <note>catalytic</note>
    </ligand>
</feature>
<dbReference type="GO" id="GO:0008270">
    <property type="term" value="F:zinc ion binding"/>
    <property type="evidence" value="ECO:0007669"/>
    <property type="project" value="UniProtKB-KW"/>
</dbReference>
<comment type="function">
    <text evidence="8 10">Cotranslationally removes the N-terminal methionine from nascent proteins. The N-terminal methionine is often cleaved when the second residue in the primary sequence is small and uncharged (Met-Ala-, Cys, Gly, Pro, Ser, Thr, or Val).</text>
</comment>
<comment type="subcellular location">
    <subcellularLocation>
        <location evidence="8">Cytoplasm</location>
    </subcellularLocation>
</comment>
<feature type="binding site" evidence="8">
    <location>
        <position position="293"/>
    </location>
    <ligand>
        <name>Zn(2+)</name>
        <dbReference type="ChEBI" id="CHEBI:29105"/>
        <label>4</label>
        <note>catalytic</note>
    </ligand>
</feature>
<feature type="binding site" evidence="8">
    <location>
        <position position="227"/>
    </location>
    <ligand>
        <name>Zn(2+)</name>
        <dbReference type="ChEBI" id="CHEBI:29105"/>
        <label>4</label>
        <note>catalytic</note>
    </ligand>
</feature>
<dbReference type="GO" id="GO:0070006">
    <property type="term" value="F:metalloaminopeptidase activity"/>
    <property type="evidence" value="ECO:0007669"/>
    <property type="project" value="UniProtKB-UniRule"/>
</dbReference>
<evidence type="ECO:0000256" key="1">
    <source>
        <dbReference type="ARBA" id="ARBA00022438"/>
    </source>
</evidence>
<evidence type="ECO:0000256" key="3">
    <source>
        <dbReference type="ARBA" id="ARBA00022670"/>
    </source>
</evidence>
<evidence type="ECO:0000256" key="8">
    <source>
        <dbReference type="HAMAP-Rule" id="MF_03174"/>
    </source>
</evidence>
<accession>A0A084FZU4</accession>
<evidence type="ECO:0000256" key="10">
    <source>
        <dbReference type="RuleBase" id="RU003653"/>
    </source>
</evidence>
<dbReference type="InterPro" id="IPR000994">
    <property type="entry name" value="Pept_M24"/>
</dbReference>
<evidence type="ECO:0000256" key="4">
    <source>
        <dbReference type="ARBA" id="ARBA00022723"/>
    </source>
</evidence>
<comment type="cofactor">
    <cofactor evidence="8">
        <name>Zn(2+)</name>
        <dbReference type="ChEBI" id="CHEBI:29105"/>
    </cofactor>
    <cofactor evidence="8">
        <name>Co(2+)</name>
        <dbReference type="ChEBI" id="CHEBI:48828"/>
    </cofactor>
    <cofactor evidence="8">
        <name>Mn(2+)</name>
        <dbReference type="ChEBI" id="CHEBI:29035"/>
    </cofactor>
    <cofactor evidence="8">
        <name>Fe(2+)</name>
        <dbReference type="ChEBI" id="CHEBI:29033"/>
    </cofactor>
    <text evidence="8">Binds 2 divalent metal cations per subunit. Has a high-affinity and a low affinity metal-binding site. The true nature of the physiological cofactor is under debate. The enzyme is active with zinc, cobalt, manganese or divalent iron ions. Has high activity with zinc; zinc cofactor is transferred into the active site region by the ZNG1 zinc chaperone.</text>
</comment>
<organism evidence="13 14">
    <name type="scientific">Pseudallescheria apiosperma</name>
    <name type="common">Scedosporium apiospermum</name>
    <dbReference type="NCBI Taxonomy" id="563466"/>
    <lineage>
        <taxon>Eukaryota</taxon>
        <taxon>Fungi</taxon>
        <taxon>Dikarya</taxon>
        <taxon>Ascomycota</taxon>
        <taxon>Pezizomycotina</taxon>
        <taxon>Sordariomycetes</taxon>
        <taxon>Hypocreomycetidae</taxon>
        <taxon>Microascales</taxon>
        <taxon>Microascaceae</taxon>
        <taxon>Scedosporium</taxon>
    </lineage>
</organism>
<feature type="binding site" evidence="8">
    <location>
        <position position="227"/>
    </location>
    <ligand>
        <name>Zn(2+)</name>
        <dbReference type="ChEBI" id="CHEBI:29105"/>
        <label>3</label>
    </ligand>
</feature>
<dbReference type="VEuPathDB" id="FungiDB:SAPIO_CDS8521"/>
<evidence type="ECO:0000256" key="11">
    <source>
        <dbReference type="SAM" id="MobiDB-lite"/>
    </source>
</evidence>
<comment type="subunit">
    <text evidence="8">Associates with the 60S ribosomal subunit of the 80S translational complex.</text>
</comment>
<evidence type="ECO:0000256" key="2">
    <source>
        <dbReference type="ARBA" id="ARBA00022490"/>
    </source>
</evidence>
<evidence type="ECO:0000256" key="9">
    <source>
        <dbReference type="PROSITE-ProRule" id="PRU01357"/>
    </source>
</evidence>
<dbReference type="KEGG" id="sapo:SAPIO_CDS8521"/>
<dbReference type="PANTHER" id="PTHR43330">
    <property type="entry name" value="METHIONINE AMINOPEPTIDASE"/>
    <property type="match status" value="1"/>
</dbReference>
<proteinExistence type="inferred from homology"/>
<keyword evidence="6 8" id="KW-0378">Hydrolase</keyword>
<dbReference type="Proteomes" id="UP000028545">
    <property type="component" value="Unassembled WGS sequence"/>
</dbReference>
<dbReference type="InterPro" id="IPR031615">
    <property type="entry name" value="Zfn-C6H2"/>
</dbReference>
<keyword evidence="1 8" id="KW-0031">Aminopeptidase</keyword>
<keyword evidence="4 8" id="KW-0479">Metal-binding</keyword>
<dbReference type="Pfam" id="PF00557">
    <property type="entry name" value="Peptidase_M24"/>
    <property type="match status" value="1"/>
</dbReference>
<dbReference type="GeneID" id="27727593"/>
<dbReference type="OrthoDB" id="3209743at2759"/>
<keyword evidence="7" id="KW-0862">Zinc</keyword>
<dbReference type="NCBIfam" id="TIGR00500">
    <property type="entry name" value="met_pdase_I"/>
    <property type="match status" value="1"/>
</dbReference>
<evidence type="ECO:0000256" key="7">
    <source>
        <dbReference type="ARBA" id="ARBA00022833"/>
    </source>
</evidence>
<comment type="caution">
    <text evidence="13">The sequence shown here is derived from an EMBL/GenBank/DDBJ whole genome shotgun (WGS) entry which is preliminary data.</text>
</comment>
<evidence type="ECO:0000256" key="6">
    <source>
        <dbReference type="ARBA" id="ARBA00022801"/>
    </source>
</evidence>
<dbReference type="EMBL" id="JOWA01000121">
    <property type="protein sequence ID" value="KEZ40606.1"/>
    <property type="molecule type" value="Genomic_DNA"/>
</dbReference>
<dbReference type="PROSITE" id="PS52013">
    <property type="entry name" value="ZF_C6H2"/>
    <property type="match status" value="1"/>
</dbReference>
<evidence type="ECO:0000256" key="5">
    <source>
        <dbReference type="ARBA" id="ARBA00022771"/>
    </source>
</evidence>
<dbReference type="GO" id="GO:0006508">
    <property type="term" value="P:proteolysis"/>
    <property type="evidence" value="ECO:0007669"/>
    <property type="project" value="UniProtKB-KW"/>
</dbReference>
<dbReference type="GO" id="GO:0004239">
    <property type="term" value="F:initiator methionyl aminopeptidase activity"/>
    <property type="evidence" value="ECO:0007669"/>
    <property type="project" value="UniProtKB-UniRule"/>
</dbReference>
<dbReference type="RefSeq" id="XP_016640405.1">
    <property type="nucleotide sequence ID" value="XM_016790142.1"/>
</dbReference>
<dbReference type="HAMAP" id="MF_01974">
    <property type="entry name" value="MetAP_1"/>
    <property type="match status" value="1"/>
</dbReference>
<dbReference type="PANTHER" id="PTHR43330:SF15">
    <property type="entry name" value="METHIONINE AMINOPEPTIDASE"/>
    <property type="match status" value="1"/>
</dbReference>
<dbReference type="InterPro" id="IPR001714">
    <property type="entry name" value="Pept_M24_MAP"/>
</dbReference>
<feature type="binding site" evidence="8">
    <location>
        <position position="300"/>
    </location>
    <ligand>
        <name>a protein</name>
        <dbReference type="ChEBI" id="CHEBI:16541"/>
    </ligand>
    <ligandPart>
        <name>N-terminal L-methionine residue</name>
        <dbReference type="ChEBI" id="CHEBI:64731"/>
    </ligandPart>
</feature>
<keyword evidence="14" id="KW-1185">Reference proteome</keyword>
<evidence type="ECO:0000313" key="14">
    <source>
        <dbReference type="Proteomes" id="UP000028545"/>
    </source>
</evidence>
<feature type="binding site" evidence="8">
    <location>
        <position position="326"/>
    </location>
    <ligand>
        <name>Zn(2+)</name>
        <dbReference type="ChEBI" id="CHEBI:29105"/>
        <label>4</label>
        <note>catalytic</note>
    </ligand>
</feature>
<comment type="similarity">
    <text evidence="8 9">Belongs to the peptidase M24A family. Methionine aminopeptidase type 1 subfamily.</text>
</comment>
<feature type="binding site" evidence="8">
    <location>
        <position position="199"/>
    </location>
    <ligand>
        <name>a protein</name>
        <dbReference type="ChEBI" id="CHEBI:16541"/>
    </ligand>
    <ligandPart>
        <name>N-terminal L-methionine residue</name>
        <dbReference type="ChEBI" id="CHEBI:64731"/>
    </ligandPart>
</feature>
<name>A0A084FZU4_PSEDA</name>
<dbReference type="EC" id="3.4.11.18" evidence="10"/>
<evidence type="ECO:0000313" key="13">
    <source>
        <dbReference type="EMBL" id="KEZ40606.1"/>
    </source>
</evidence>
<keyword evidence="3 8" id="KW-0645">Protease</keyword>
<reference evidence="13 14" key="1">
    <citation type="journal article" date="2014" name="Genome Announc.">
        <title>Draft genome sequence of the pathogenic fungus Scedosporium apiospermum.</title>
        <authorList>
            <person name="Vandeputte P."/>
            <person name="Ghamrawi S."/>
            <person name="Rechenmann M."/>
            <person name="Iltis A."/>
            <person name="Giraud S."/>
            <person name="Fleury M."/>
            <person name="Thornton C."/>
            <person name="Delhaes L."/>
            <person name="Meyer W."/>
            <person name="Papon N."/>
            <person name="Bouchara J.P."/>
        </authorList>
    </citation>
    <scope>NUCLEOTIDE SEQUENCE [LARGE SCALE GENOMIC DNA]</scope>
    <source>
        <strain evidence="13 14">IHEM 14462</strain>
    </source>
</reference>
<dbReference type="OMA" id="SIKRPDW"/>
<dbReference type="Gene3D" id="3.90.230.10">
    <property type="entry name" value="Creatinase/methionine aminopeptidase superfamily"/>
    <property type="match status" value="1"/>
</dbReference>
<gene>
    <name evidence="13" type="ORF">SAPIO_CDS8521</name>
</gene>
<dbReference type="CDD" id="cd01086">
    <property type="entry name" value="MetAP1"/>
    <property type="match status" value="1"/>
</dbReference>
<feature type="binding site" evidence="8">
    <location>
        <position position="216"/>
    </location>
    <ligand>
        <name>Zn(2+)</name>
        <dbReference type="ChEBI" id="CHEBI:29105"/>
        <label>3</label>
    </ligand>
</feature>